<accession>A0AAV7NGA8</accession>
<dbReference type="Pfam" id="PF01352">
    <property type="entry name" value="KRAB"/>
    <property type="match status" value="1"/>
</dbReference>
<gene>
    <name evidence="2" type="ORF">NDU88_000511</name>
</gene>
<protein>
    <recommendedName>
        <fullName evidence="1">KRAB domain-containing protein</fullName>
    </recommendedName>
</protein>
<dbReference type="InterPro" id="IPR001909">
    <property type="entry name" value="KRAB"/>
</dbReference>
<dbReference type="SMART" id="SM00349">
    <property type="entry name" value="KRAB"/>
    <property type="match status" value="1"/>
</dbReference>
<dbReference type="GO" id="GO:0006355">
    <property type="term" value="P:regulation of DNA-templated transcription"/>
    <property type="evidence" value="ECO:0007669"/>
    <property type="project" value="InterPro"/>
</dbReference>
<reference evidence="2" key="1">
    <citation type="journal article" date="2022" name="bioRxiv">
        <title>Sequencing and chromosome-scale assembly of the giantPleurodeles waltlgenome.</title>
        <authorList>
            <person name="Brown T."/>
            <person name="Elewa A."/>
            <person name="Iarovenko S."/>
            <person name="Subramanian E."/>
            <person name="Araus A.J."/>
            <person name="Petzold A."/>
            <person name="Susuki M."/>
            <person name="Suzuki K.-i.T."/>
            <person name="Hayashi T."/>
            <person name="Toyoda A."/>
            <person name="Oliveira C."/>
            <person name="Osipova E."/>
            <person name="Leigh N.D."/>
            <person name="Simon A."/>
            <person name="Yun M.H."/>
        </authorList>
    </citation>
    <scope>NUCLEOTIDE SEQUENCE</scope>
    <source>
        <strain evidence="2">20211129_DDA</strain>
        <tissue evidence="2">Liver</tissue>
    </source>
</reference>
<evidence type="ECO:0000313" key="3">
    <source>
        <dbReference type="Proteomes" id="UP001066276"/>
    </source>
</evidence>
<comment type="caution">
    <text evidence="2">The sequence shown here is derived from an EMBL/GenBank/DDBJ whole genome shotgun (WGS) entry which is preliminary data.</text>
</comment>
<dbReference type="SUPFAM" id="SSF109640">
    <property type="entry name" value="KRAB domain (Kruppel-associated box)"/>
    <property type="match status" value="1"/>
</dbReference>
<evidence type="ECO:0000259" key="1">
    <source>
        <dbReference type="PROSITE" id="PS50805"/>
    </source>
</evidence>
<dbReference type="InterPro" id="IPR036051">
    <property type="entry name" value="KRAB_dom_sf"/>
</dbReference>
<proteinExistence type="predicted"/>
<feature type="domain" description="KRAB" evidence="1">
    <location>
        <begin position="11"/>
        <end position="89"/>
    </location>
</feature>
<dbReference type="EMBL" id="JANPWB010000012">
    <property type="protein sequence ID" value="KAJ1112243.1"/>
    <property type="molecule type" value="Genomic_DNA"/>
</dbReference>
<name>A0AAV7NGA8_PLEWA</name>
<dbReference type="Proteomes" id="UP001066276">
    <property type="component" value="Chromosome 8"/>
</dbReference>
<keyword evidence="3" id="KW-1185">Reference proteome</keyword>
<organism evidence="2 3">
    <name type="scientific">Pleurodeles waltl</name>
    <name type="common">Iberian ribbed newt</name>
    <dbReference type="NCBI Taxonomy" id="8319"/>
    <lineage>
        <taxon>Eukaryota</taxon>
        <taxon>Metazoa</taxon>
        <taxon>Chordata</taxon>
        <taxon>Craniata</taxon>
        <taxon>Vertebrata</taxon>
        <taxon>Euteleostomi</taxon>
        <taxon>Amphibia</taxon>
        <taxon>Batrachia</taxon>
        <taxon>Caudata</taxon>
        <taxon>Salamandroidea</taxon>
        <taxon>Salamandridae</taxon>
        <taxon>Pleurodelinae</taxon>
        <taxon>Pleurodeles</taxon>
    </lineage>
</organism>
<dbReference type="Gene3D" id="6.10.140.140">
    <property type="match status" value="1"/>
</dbReference>
<sequence>MSHREPKNALLTFQDVVAGFSQVEFELLHSWQSDLYANLMKEVHQAFLSLGPVISNFVFSLKEKEGLVFVDDDSDKGHRPNDIVATAVISQSFTGDNKKLFKQESENEQRNTGHIITTVISQSFIDENKALFHQGSEDEQGNAGDSVAKSVISESFIDDNRTLFKQESEDEHGNAGYEDAPFGISQRFTDDNKPVFLLDERGNIVHGSETGHMSDKEAFTCSLKELSRNHASCHGPYRKQGQAIYLILLDTEPKASAAIRAPLTLQAYSEPPP</sequence>
<dbReference type="PROSITE" id="PS50805">
    <property type="entry name" value="KRAB"/>
    <property type="match status" value="1"/>
</dbReference>
<evidence type="ECO:0000313" key="2">
    <source>
        <dbReference type="EMBL" id="KAJ1112243.1"/>
    </source>
</evidence>
<dbReference type="AlphaFoldDB" id="A0AAV7NGA8"/>